<keyword evidence="3" id="KW-1185">Reference proteome</keyword>
<dbReference type="AlphaFoldDB" id="A0A7Y6ILL3"/>
<dbReference type="EMBL" id="JABWGO010000001">
    <property type="protein sequence ID" value="NUW40410.1"/>
    <property type="molecule type" value="Genomic_DNA"/>
</dbReference>
<evidence type="ECO:0000256" key="1">
    <source>
        <dbReference type="SAM" id="MobiDB-lite"/>
    </source>
</evidence>
<accession>A0A7Y6ILL3</accession>
<protein>
    <submittedName>
        <fullName evidence="2">Uncharacterized protein</fullName>
    </submittedName>
</protein>
<evidence type="ECO:0000313" key="2">
    <source>
        <dbReference type="EMBL" id="NUW40410.1"/>
    </source>
</evidence>
<evidence type="ECO:0000313" key="3">
    <source>
        <dbReference type="Proteomes" id="UP000546126"/>
    </source>
</evidence>
<reference evidence="2 3" key="1">
    <citation type="submission" date="2020-06" db="EMBL/GenBank/DDBJ databases">
        <authorList>
            <person name="Chanama M."/>
        </authorList>
    </citation>
    <scope>NUCLEOTIDE SEQUENCE [LARGE SCALE GENOMIC DNA]</scope>
    <source>
        <strain evidence="2 3">TBRC6557</strain>
    </source>
</reference>
<name>A0A7Y6ILL3_9ACTN</name>
<feature type="compositionally biased region" description="Basic and acidic residues" evidence="1">
    <location>
        <begin position="218"/>
        <end position="229"/>
    </location>
</feature>
<comment type="caution">
    <text evidence="2">The sequence shown here is derived from an EMBL/GenBank/DDBJ whole genome shotgun (WGS) entry which is preliminary data.</text>
</comment>
<feature type="region of interest" description="Disordered" evidence="1">
    <location>
        <begin position="27"/>
        <end position="245"/>
    </location>
</feature>
<organism evidence="2 3">
    <name type="scientific">Nonomuraea rhodomycinica</name>
    <dbReference type="NCBI Taxonomy" id="1712872"/>
    <lineage>
        <taxon>Bacteria</taxon>
        <taxon>Bacillati</taxon>
        <taxon>Actinomycetota</taxon>
        <taxon>Actinomycetes</taxon>
        <taxon>Streptosporangiales</taxon>
        <taxon>Streptosporangiaceae</taxon>
        <taxon>Nonomuraea</taxon>
    </lineage>
</organism>
<feature type="compositionally biased region" description="Pro residues" evidence="1">
    <location>
        <begin position="165"/>
        <end position="179"/>
    </location>
</feature>
<sequence>MAPAASVAGVLMIAGMGVVLAFAGTPRTAQKSTPANDRINLLTGDASISAPPRARRQGKAEWPGEWPADWAGTSPGPAPGPTLAPAGVPAPPGPDRWLERVSPPARERGERRRPPRLGVPPAMSPWVTPPLDAGAATPSVADTPRESVLPQAPGEPAPAARVAPSPSPVPVAPPRPRATPVPDVQPETVAPPEPAERRRQDPEPAARRGEPAGTGRGQEPEDAGRDATADRLPAPDPCATFPDARRDYCYRLLGGR</sequence>
<feature type="compositionally biased region" description="Basic and acidic residues" evidence="1">
    <location>
        <begin position="194"/>
        <end position="210"/>
    </location>
</feature>
<proteinExistence type="predicted"/>
<feature type="compositionally biased region" description="Pro residues" evidence="1">
    <location>
        <begin position="76"/>
        <end position="94"/>
    </location>
</feature>
<gene>
    <name evidence="2" type="ORF">HT134_09715</name>
</gene>
<dbReference type="Proteomes" id="UP000546126">
    <property type="component" value="Unassembled WGS sequence"/>
</dbReference>